<accession>A0A1Q9C4S4</accession>
<dbReference type="EMBL" id="LSRX01001691">
    <property type="protein sequence ID" value="OLP77917.1"/>
    <property type="molecule type" value="Genomic_DNA"/>
</dbReference>
<proteinExistence type="predicted"/>
<reference evidence="2 3" key="1">
    <citation type="submission" date="2016-02" db="EMBL/GenBank/DDBJ databases">
        <title>Genome analysis of coral dinoflagellate symbionts highlights evolutionary adaptations to a symbiotic lifestyle.</title>
        <authorList>
            <person name="Aranda M."/>
            <person name="Li Y."/>
            <person name="Liew Y.J."/>
            <person name="Baumgarten S."/>
            <person name="Simakov O."/>
            <person name="Wilson M."/>
            <person name="Piel J."/>
            <person name="Ashoor H."/>
            <person name="Bougouffa S."/>
            <person name="Bajic V.B."/>
            <person name="Ryu T."/>
            <person name="Ravasi T."/>
            <person name="Bayer T."/>
            <person name="Micklem G."/>
            <person name="Kim H."/>
            <person name="Bhak J."/>
            <person name="Lajeunesse T.C."/>
            <person name="Voolstra C.R."/>
        </authorList>
    </citation>
    <scope>NUCLEOTIDE SEQUENCE [LARGE SCALE GENOMIC DNA]</scope>
    <source>
        <strain evidence="2 3">CCMP2467</strain>
    </source>
</reference>
<comment type="caution">
    <text evidence="2">The sequence shown here is derived from an EMBL/GenBank/DDBJ whole genome shotgun (WGS) entry which is preliminary data.</text>
</comment>
<keyword evidence="3" id="KW-1185">Reference proteome</keyword>
<evidence type="ECO:0000259" key="1">
    <source>
        <dbReference type="PROSITE" id="PS00028"/>
    </source>
</evidence>
<dbReference type="PROSITE" id="PS00028">
    <property type="entry name" value="ZINC_FINGER_C2H2_1"/>
    <property type="match status" value="1"/>
</dbReference>
<dbReference type="InterPro" id="IPR013087">
    <property type="entry name" value="Znf_C2H2_type"/>
</dbReference>
<name>A0A1Q9C4S4_SYMMI</name>
<sequence length="702" mass="76727">MFNNVSALADVRNRHRLQAVVEGAPYVAWEASADAHAATLVGYLQSALAAEFPRPKRKQRRAYLSDGTWELHARVASLRRRCPRLRAHTQRHFLAASFRAWAMRCASFFHDALSAPWALQATFQDLRQRDALRALTRQLKEACRADRARYLSTLADEVQSNTSGSFKVLPEILDADGQTCDTPDAATRRWRTYFGAMEDGVPQDSHGVHSVAVARDDLSWPLPADVTDMPGPSGLCRAMAHTQRNKACPDGLPGEMLKALPASFAALVMPLLLKLGLLGGEAVGLKGATQWPKLSDVIWADDLAACFLLSTSSNAAYQVGLEASFLDEAFTCHGYTLSYGTSKTAAMVLLGGGESALHWCDHEYLRQLVQAAPDVLWALIRAEPLFLSEARDSLAWLFRRLSATIPLGDPDEHWPAWADLMCRSPGRFRGWVKRAAAQEVLRLTAHAAFHACRSFLAPYCANDAGARARDGPTCFVEACLPCRKAFVDRVSWACHASKVHGYRTRATELTKGLPQAWCSGCGKMFANAARMKRHAFATPSCQLAWGSFLPAEGASLAPLHPSAPPAQLPGRFAASHAEDRPGDVECHPGLLDALLSLDAADDSSAWEVVVDFVAPIDHLRHTVRTWRSHERAQGFAPETADNLLLLLDPDLCCDHFPAQATGHVAWIEATTEVFLQVAQMSLQTPVRIVASLTADGIASFKS</sequence>
<evidence type="ECO:0000313" key="3">
    <source>
        <dbReference type="Proteomes" id="UP000186817"/>
    </source>
</evidence>
<organism evidence="2 3">
    <name type="scientific">Symbiodinium microadriaticum</name>
    <name type="common">Dinoflagellate</name>
    <name type="synonym">Zooxanthella microadriatica</name>
    <dbReference type="NCBI Taxonomy" id="2951"/>
    <lineage>
        <taxon>Eukaryota</taxon>
        <taxon>Sar</taxon>
        <taxon>Alveolata</taxon>
        <taxon>Dinophyceae</taxon>
        <taxon>Suessiales</taxon>
        <taxon>Symbiodiniaceae</taxon>
        <taxon>Symbiodinium</taxon>
    </lineage>
</organism>
<dbReference type="AlphaFoldDB" id="A0A1Q9C4S4"/>
<dbReference type="OrthoDB" id="4737882at2759"/>
<dbReference type="Proteomes" id="UP000186817">
    <property type="component" value="Unassembled WGS sequence"/>
</dbReference>
<protein>
    <recommendedName>
        <fullName evidence="1">C2H2-type domain-containing protein</fullName>
    </recommendedName>
</protein>
<feature type="domain" description="C2H2-type" evidence="1">
    <location>
        <begin position="479"/>
        <end position="500"/>
    </location>
</feature>
<gene>
    <name evidence="2" type="ORF">AK812_SmicGene41974</name>
</gene>
<evidence type="ECO:0000313" key="2">
    <source>
        <dbReference type="EMBL" id="OLP77917.1"/>
    </source>
</evidence>